<dbReference type="KEGG" id="aym:YM304_25270"/>
<dbReference type="SUPFAM" id="SSF53448">
    <property type="entry name" value="Nucleotide-diphospho-sugar transferases"/>
    <property type="match status" value="1"/>
</dbReference>
<keyword evidence="3 5" id="KW-0808">Transferase</keyword>
<dbReference type="RefSeq" id="WP_015442088.1">
    <property type="nucleotide sequence ID" value="NC_020520.1"/>
</dbReference>
<reference evidence="5 6" key="1">
    <citation type="journal article" date="2013" name="Int. J. Syst. Evol. Microbiol.">
        <title>Ilumatobacter nonamiense sp. nov. and Ilumatobacter coccineum sp. nov., isolated from seashore sand.</title>
        <authorList>
            <person name="Matsumoto A."/>
            <person name="Kasai H."/>
            <person name="Matsuo Y."/>
            <person name="Shizuri Y."/>
            <person name="Ichikawa N."/>
            <person name="Fujita N."/>
            <person name="Omura S."/>
            <person name="Takahashi Y."/>
        </authorList>
    </citation>
    <scope>NUCLEOTIDE SEQUENCE [LARGE SCALE GENOMIC DNA]</scope>
    <source>
        <strain evidence="6">NBRC 103263 / KCTC 29153 / YM16-304</strain>
    </source>
</reference>
<dbReference type="GO" id="GO:0016020">
    <property type="term" value="C:membrane"/>
    <property type="evidence" value="ECO:0007669"/>
    <property type="project" value="GOC"/>
</dbReference>
<keyword evidence="2 5" id="KW-0328">Glycosyltransferase</keyword>
<evidence type="ECO:0000259" key="4">
    <source>
        <dbReference type="Pfam" id="PF00535"/>
    </source>
</evidence>
<dbReference type="EMBL" id="AP012057">
    <property type="protein sequence ID" value="BAN02841.1"/>
    <property type="molecule type" value="Genomic_DNA"/>
</dbReference>
<organism evidence="5 6">
    <name type="scientific">Ilumatobacter coccineus (strain NBRC 103263 / KCTC 29153 / YM16-304)</name>
    <dbReference type="NCBI Taxonomy" id="1313172"/>
    <lineage>
        <taxon>Bacteria</taxon>
        <taxon>Bacillati</taxon>
        <taxon>Actinomycetota</taxon>
        <taxon>Acidimicrobiia</taxon>
        <taxon>Acidimicrobiales</taxon>
        <taxon>Ilumatobacteraceae</taxon>
        <taxon>Ilumatobacter</taxon>
    </lineage>
</organism>
<evidence type="ECO:0000256" key="3">
    <source>
        <dbReference type="ARBA" id="ARBA00022679"/>
    </source>
</evidence>
<sequence length="246" mass="27133">MRTLIVVPTHNEEANIVALLDAVVEHVPSADVLVIDDASTDATRRLVREHPAPRLRLVERDEKRGLGDAYVHAFKLGLADGYEAIVQLDADLSHDPAVLPTMLGLVEHGIDAVIGSRYIPGGAVVGWPRRRTWLSRWGNRYAALALGLAINDATAGYRAYRADALRRIDLDAITAEGYGFQIEMTYRAVVGGCSIVEVPITFQDRVAGASKMSGNIVTEAFLLVTKWAITDAFTFRRRRRAYRAHD</sequence>
<dbReference type="InterPro" id="IPR029044">
    <property type="entry name" value="Nucleotide-diphossugar_trans"/>
</dbReference>
<accession>A0A6C7E8Q1</accession>
<evidence type="ECO:0000256" key="1">
    <source>
        <dbReference type="ARBA" id="ARBA00006739"/>
    </source>
</evidence>
<name>A0A6C7E8Q1_ILUCY</name>
<dbReference type="GO" id="GO:0004582">
    <property type="term" value="F:dolichyl-phosphate beta-D-mannosyltransferase activity"/>
    <property type="evidence" value="ECO:0007669"/>
    <property type="project" value="InterPro"/>
</dbReference>
<dbReference type="PANTHER" id="PTHR43398:SF1">
    <property type="entry name" value="DOLICHOL-PHOSPHATE MANNOSYLTRANSFERASE SUBUNIT 1"/>
    <property type="match status" value="1"/>
</dbReference>
<comment type="similarity">
    <text evidence="1">Belongs to the glycosyltransferase 2 family.</text>
</comment>
<dbReference type="CDD" id="cd06442">
    <property type="entry name" value="DPM1_like"/>
    <property type="match status" value="1"/>
</dbReference>
<dbReference type="InterPro" id="IPR039528">
    <property type="entry name" value="DPM1-like"/>
</dbReference>
<gene>
    <name evidence="5" type="primary">ppm1</name>
    <name evidence="5" type="ORF">YM304_25270</name>
</gene>
<dbReference type="InterPro" id="IPR001173">
    <property type="entry name" value="Glyco_trans_2-like"/>
</dbReference>
<dbReference type="AlphaFoldDB" id="A0A6C7E8Q1"/>
<feature type="domain" description="Glycosyltransferase 2-like" evidence="4">
    <location>
        <begin position="5"/>
        <end position="168"/>
    </location>
</feature>
<dbReference type="GO" id="GO:0009247">
    <property type="term" value="P:glycolipid biosynthetic process"/>
    <property type="evidence" value="ECO:0007669"/>
    <property type="project" value="TreeGrafter"/>
</dbReference>
<evidence type="ECO:0000313" key="6">
    <source>
        <dbReference type="Proteomes" id="UP000011863"/>
    </source>
</evidence>
<keyword evidence="6" id="KW-1185">Reference proteome</keyword>
<dbReference type="FunFam" id="3.90.550.10:FF:000122">
    <property type="entry name" value="Dolichol-phosphate mannosyltransferase subunit 1"/>
    <property type="match status" value="1"/>
</dbReference>
<dbReference type="Pfam" id="PF00535">
    <property type="entry name" value="Glycos_transf_2"/>
    <property type="match status" value="1"/>
</dbReference>
<evidence type="ECO:0000313" key="5">
    <source>
        <dbReference type="EMBL" id="BAN02841.1"/>
    </source>
</evidence>
<dbReference type="EC" id="2.4.1.-" evidence="5"/>
<dbReference type="OrthoDB" id="9810303at2"/>
<dbReference type="PANTHER" id="PTHR43398">
    <property type="entry name" value="DOLICHOL-PHOSPHATE MANNOSYLTRANSFERASE SUBUNIT 1"/>
    <property type="match status" value="1"/>
</dbReference>
<evidence type="ECO:0000256" key="2">
    <source>
        <dbReference type="ARBA" id="ARBA00022676"/>
    </source>
</evidence>
<protein>
    <submittedName>
        <fullName evidence="5">Polyprenol-phosphate mannosyltransferase</fullName>
        <ecNumber evidence="5">2.4.1.-</ecNumber>
    </submittedName>
</protein>
<proteinExistence type="inferred from homology"/>
<dbReference type="Gene3D" id="3.90.550.10">
    <property type="entry name" value="Spore Coat Polysaccharide Biosynthesis Protein SpsA, Chain A"/>
    <property type="match status" value="1"/>
</dbReference>
<dbReference type="Proteomes" id="UP000011863">
    <property type="component" value="Chromosome"/>
</dbReference>